<evidence type="ECO:0000256" key="6">
    <source>
        <dbReference type="ARBA" id="ARBA00046271"/>
    </source>
</evidence>
<dbReference type="Gene3D" id="1.10.10.10">
    <property type="entry name" value="Winged helix-like DNA-binding domain superfamily/Winged helix DNA-binding domain"/>
    <property type="match status" value="1"/>
</dbReference>
<protein>
    <recommendedName>
        <fullName evidence="4 7">Peroxisomal membrane protein PEX14</fullName>
    </recommendedName>
    <alternativeName>
        <fullName evidence="5 7">Peroxin-14</fullName>
    </alternativeName>
</protein>
<dbReference type="Proteomes" id="UP000186583">
    <property type="component" value="Unassembled WGS sequence"/>
</dbReference>
<sequence length="376" mass="41091">MSDADDSSGAPGIPAWQRDQKQTDVEPQPQPEQPSQDAKNELPSEDSLETARRFLQDEDIKDAPREAKEEFLKTKGLSAQEIDKLLDASSAPEPEHDTTPAAQTSTPEPKQAPTTITQPPPPPPPTDEPLHSRQTDNPPVITYPEFLTKPTRPPPLITVNGIFNTLYAFAGLSTFLYGTSKYVVAPMVETLTEARHDLHDTTARNLSKIVSKLETTVSEIPTTKSLSADAHKDDASTDSADDPTELFHRDIGTQTSIPSTPKFGSASGAADSNMSASEKQAERLVNFRASAKWLNDSIIADAEDAADLKAKMDVLRDDLVQLAYPGPQDYVGSYSLYGGQRKNEPEDEIKKARDNIRRIKGVLLSTRNFPTTARAS</sequence>
<name>A0A1Q8S1W2_9PEZI</name>
<dbReference type="GO" id="GO:1990429">
    <property type="term" value="C:peroxisomal importomer complex"/>
    <property type="evidence" value="ECO:0007669"/>
    <property type="project" value="TreeGrafter"/>
</dbReference>
<feature type="region of interest" description="Disordered" evidence="8">
    <location>
        <begin position="1"/>
        <end position="147"/>
    </location>
</feature>
<dbReference type="GO" id="GO:0005102">
    <property type="term" value="F:signaling receptor binding"/>
    <property type="evidence" value="ECO:0007669"/>
    <property type="project" value="TreeGrafter"/>
</dbReference>
<keyword evidence="11" id="KW-1185">Reference proteome</keyword>
<dbReference type="InterPro" id="IPR036388">
    <property type="entry name" value="WH-like_DNA-bd_sf"/>
</dbReference>
<proteinExistence type="inferred from homology"/>
<feature type="compositionally biased region" description="Pro residues" evidence="8">
    <location>
        <begin position="118"/>
        <end position="127"/>
    </location>
</feature>
<feature type="domain" description="Peroxisome membrane anchor protein Pex14p N-terminal" evidence="9">
    <location>
        <begin position="44"/>
        <end position="87"/>
    </location>
</feature>
<keyword evidence="3 7" id="KW-0576">Peroxisome</keyword>
<comment type="function">
    <text evidence="7">Component of the PEX13-PEX14 docking complex, a translocon channel that specifically mediates the import of peroxisomal cargo proteins bound to PEX5 receptor. The PEX13-PEX14 docking complex forms a large import pore which can be opened to a diameter of about 9 nm. Mechanistically, PEX5 receptor along with cargo proteins associates with the PEX14 subunit of the PEX13-PEX14 docking complex in the cytosol, leading to the insertion of the receptor into the organelle membrane with the concomitant translocation of the cargo into the peroxisome matrix.</text>
</comment>
<organism evidence="10 11">
    <name type="scientific">Colletotrichum chlorophyti</name>
    <dbReference type="NCBI Taxonomy" id="708187"/>
    <lineage>
        <taxon>Eukaryota</taxon>
        <taxon>Fungi</taxon>
        <taxon>Dikarya</taxon>
        <taxon>Ascomycota</taxon>
        <taxon>Pezizomycotina</taxon>
        <taxon>Sordariomycetes</taxon>
        <taxon>Hypocreomycetidae</taxon>
        <taxon>Glomerellales</taxon>
        <taxon>Glomerellaceae</taxon>
        <taxon>Colletotrichum</taxon>
    </lineage>
</organism>
<dbReference type="EMBL" id="MPGH01000037">
    <property type="protein sequence ID" value="OLN95400.1"/>
    <property type="molecule type" value="Genomic_DNA"/>
</dbReference>
<comment type="caution">
    <text evidence="10">The sequence shown here is derived from an EMBL/GenBank/DDBJ whole genome shotgun (WGS) entry which is preliminary data.</text>
</comment>
<evidence type="ECO:0000256" key="8">
    <source>
        <dbReference type="SAM" id="MobiDB-lite"/>
    </source>
</evidence>
<dbReference type="GO" id="GO:0005778">
    <property type="term" value="C:peroxisomal membrane"/>
    <property type="evidence" value="ECO:0007669"/>
    <property type="project" value="UniProtKB-SubCell"/>
</dbReference>
<dbReference type="InterPro" id="IPR006785">
    <property type="entry name" value="Pex14_N"/>
</dbReference>
<evidence type="ECO:0000313" key="10">
    <source>
        <dbReference type="EMBL" id="OLN95400.1"/>
    </source>
</evidence>
<keyword evidence="7" id="KW-0653">Protein transport</keyword>
<evidence type="ECO:0000256" key="2">
    <source>
        <dbReference type="ARBA" id="ARBA00023010"/>
    </source>
</evidence>
<evidence type="ECO:0000256" key="4">
    <source>
        <dbReference type="ARBA" id="ARBA00029502"/>
    </source>
</evidence>
<feature type="compositionally biased region" description="Basic and acidic residues" evidence="8">
    <location>
        <begin position="49"/>
        <end position="73"/>
    </location>
</feature>
<dbReference type="Pfam" id="PF04695">
    <property type="entry name" value="Pex14_N"/>
    <property type="match status" value="1"/>
</dbReference>
<reference evidence="10 11" key="1">
    <citation type="submission" date="2016-11" db="EMBL/GenBank/DDBJ databases">
        <title>Draft Genome Assembly of Colletotrichum chlorophyti a pathogen of herbaceous plants.</title>
        <authorList>
            <person name="Gan P."/>
            <person name="Narusaka M."/>
            <person name="Tsushima A."/>
            <person name="Narusaka Y."/>
            <person name="Takano Y."/>
            <person name="Shirasu K."/>
        </authorList>
    </citation>
    <scope>NUCLEOTIDE SEQUENCE [LARGE SCALE GENOMIC DNA]</scope>
    <source>
        <strain evidence="10 11">NTL11</strain>
    </source>
</reference>
<dbReference type="InterPro" id="IPR025655">
    <property type="entry name" value="PEX14"/>
</dbReference>
<evidence type="ECO:0000313" key="11">
    <source>
        <dbReference type="Proteomes" id="UP000186583"/>
    </source>
</evidence>
<feature type="region of interest" description="Disordered" evidence="8">
    <location>
        <begin position="224"/>
        <end position="277"/>
    </location>
</feature>
<keyword evidence="7" id="KW-0472">Membrane</keyword>
<evidence type="ECO:0000256" key="3">
    <source>
        <dbReference type="ARBA" id="ARBA00023140"/>
    </source>
</evidence>
<dbReference type="PANTHER" id="PTHR23058:SF5">
    <property type="entry name" value="PEROXISOMAL MEMBRANE PROTEIN PEX14"/>
    <property type="match status" value="1"/>
</dbReference>
<evidence type="ECO:0000256" key="5">
    <source>
        <dbReference type="ARBA" id="ARBA00029691"/>
    </source>
</evidence>
<accession>A0A1Q8S1W2</accession>
<dbReference type="GO" id="GO:0016560">
    <property type="term" value="P:protein import into peroxisome matrix, docking"/>
    <property type="evidence" value="ECO:0007669"/>
    <property type="project" value="UniProtKB-UniRule"/>
</dbReference>
<comment type="similarity">
    <text evidence="1 7">Belongs to the peroxin-14 family.</text>
</comment>
<dbReference type="STRING" id="708187.A0A1Q8S1W2"/>
<gene>
    <name evidence="10" type="ORF">CCHL11_04684</name>
</gene>
<comment type="subcellular location">
    <subcellularLocation>
        <location evidence="6 7">Peroxisome membrane</location>
    </subcellularLocation>
</comment>
<evidence type="ECO:0000256" key="7">
    <source>
        <dbReference type="RuleBase" id="RU367032"/>
    </source>
</evidence>
<dbReference type="PANTHER" id="PTHR23058">
    <property type="entry name" value="PEROXISOMAL MEMBRANE PROTEIN PEX14"/>
    <property type="match status" value="1"/>
</dbReference>
<dbReference type="AlphaFoldDB" id="A0A1Q8S1W2"/>
<evidence type="ECO:0000256" key="1">
    <source>
        <dbReference type="ARBA" id="ARBA00005443"/>
    </source>
</evidence>
<keyword evidence="7" id="KW-0813">Transport</keyword>
<dbReference type="OrthoDB" id="441517at2759"/>
<evidence type="ECO:0000259" key="9">
    <source>
        <dbReference type="Pfam" id="PF04695"/>
    </source>
</evidence>
<keyword evidence="2" id="KW-0811">Translocation</keyword>